<dbReference type="Gene3D" id="3.90.75.20">
    <property type="match status" value="1"/>
</dbReference>
<name>A0A6J7VLV5_9CAUD</name>
<reference evidence="3" key="1">
    <citation type="submission" date="2020-05" db="EMBL/GenBank/DDBJ databases">
        <authorList>
            <person name="Chiriac C."/>
            <person name="Salcher M."/>
            <person name="Ghai R."/>
            <person name="Kavagutti S V."/>
        </authorList>
    </citation>
    <scope>NUCLEOTIDE SEQUENCE</scope>
</reference>
<dbReference type="GO" id="GO:0016788">
    <property type="term" value="F:hydrolase activity, acting on ester bonds"/>
    <property type="evidence" value="ECO:0007669"/>
    <property type="project" value="InterPro"/>
</dbReference>
<sequence>MENWKDIPGFEGRYQVSDLGRVRSLPRLVRSVSKRGLEFERPVGGVILRPGSCRGYLIVNLSGRGTIAVHLLVARAFLPCEELGLQVNHIDGIKAHNQRINLEWVTIKENQDHAVTTGLRKQSMPVKDPATGEVFASKARAIRAHGKQARKWSTT</sequence>
<dbReference type="InterPro" id="IPR044925">
    <property type="entry name" value="His-Me_finger_sf"/>
</dbReference>
<dbReference type="InterPro" id="IPR003615">
    <property type="entry name" value="HNH_nuc"/>
</dbReference>
<evidence type="ECO:0000259" key="1">
    <source>
        <dbReference type="Pfam" id="PF07463"/>
    </source>
</evidence>
<dbReference type="Pfam" id="PF13392">
    <property type="entry name" value="HNH_3"/>
    <property type="match status" value="1"/>
</dbReference>
<evidence type="ECO:0000313" key="3">
    <source>
        <dbReference type="EMBL" id="CAB5079545.1"/>
    </source>
</evidence>
<accession>A0A6J7VLV5</accession>
<feature type="domain" description="NUMOD4" evidence="1">
    <location>
        <begin position="2"/>
        <end position="62"/>
    </location>
</feature>
<dbReference type="EMBL" id="LR798191">
    <property type="protein sequence ID" value="CAB5079545.1"/>
    <property type="molecule type" value="Genomic_DNA"/>
</dbReference>
<organism evidence="3">
    <name type="scientific">uncultured Caudovirales phage</name>
    <dbReference type="NCBI Taxonomy" id="2100421"/>
    <lineage>
        <taxon>Viruses</taxon>
        <taxon>Duplodnaviria</taxon>
        <taxon>Heunggongvirae</taxon>
        <taxon>Uroviricota</taxon>
        <taxon>Caudoviricetes</taxon>
        <taxon>Peduoviridae</taxon>
        <taxon>Maltschvirus</taxon>
        <taxon>Maltschvirus maltsch</taxon>
    </lineage>
</organism>
<dbReference type="SUPFAM" id="SSF54060">
    <property type="entry name" value="His-Me finger endonucleases"/>
    <property type="match status" value="1"/>
</dbReference>
<feature type="domain" description="HNH nuclease" evidence="2">
    <location>
        <begin position="68"/>
        <end position="111"/>
    </location>
</feature>
<protein>
    <submittedName>
        <fullName evidence="3">NUMOD4</fullName>
    </submittedName>
</protein>
<dbReference type="Pfam" id="PF07463">
    <property type="entry name" value="NUMOD4"/>
    <property type="match status" value="1"/>
</dbReference>
<evidence type="ECO:0000259" key="2">
    <source>
        <dbReference type="Pfam" id="PF13392"/>
    </source>
</evidence>
<gene>
    <name evidence="3" type="ORF">UFOVP143_20</name>
</gene>
<dbReference type="InterPro" id="IPR010902">
    <property type="entry name" value="NUMOD4"/>
</dbReference>
<proteinExistence type="predicted"/>